<sequence>MTTEAQKRAMAKYAKTAKGIAARRRAQRRYNAMPKGKAARRNYLKSAKGKEAVARSRRLRQLMAAPINRGSTTIR</sequence>
<name>A0A0F9HEZ9_9ZZZZ</name>
<dbReference type="AlphaFoldDB" id="A0A0F9HEZ9"/>
<evidence type="ECO:0000313" key="2">
    <source>
        <dbReference type="EMBL" id="KKM13717.1"/>
    </source>
</evidence>
<feature type="region of interest" description="Disordered" evidence="1">
    <location>
        <begin position="1"/>
        <end position="39"/>
    </location>
</feature>
<evidence type="ECO:0000256" key="1">
    <source>
        <dbReference type="SAM" id="MobiDB-lite"/>
    </source>
</evidence>
<protein>
    <submittedName>
        <fullName evidence="2">Uncharacterized protein</fullName>
    </submittedName>
</protein>
<accession>A0A0F9HEZ9</accession>
<organism evidence="2">
    <name type="scientific">marine sediment metagenome</name>
    <dbReference type="NCBI Taxonomy" id="412755"/>
    <lineage>
        <taxon>unclassified sequences</taxon>
        <taxon>metagenomes</taxon>
        <taxon>ecological metagenomes</taxon>
    </lineage>
</organism>
<proteinExistence type="predicted"/>
<dbReference type="EMBL" id="LAZR01015318">
    <property type="protein sequence ID" value="KKM13717.1"/>
    <property type="molecule type" value="Genomic_DNA"/>
</dbReference>
<reference evidence="2" key="1">
    <citation type="journal article" date="2015" name="Nature">
        <title>Complex archaea that bridge the gap between prokaryotes and eukaryotes.</title>
        <authorList>
            <person name="Spang A."/>
            <person name="Saw J.H."/>
            <person name="Jorgensen S.L."/>
            <person name="Zaremba-Niedzwiedzka K."/>
            <person name="Martijn J."/>
            <person name="Lind A.E."/>
            <person name="van Eijk R."/>
            <person name="Schleper C."/>
            <person name="Guy L."/>
            <person name="Ettema T.J."/>
        </authorList>
    </citation>
    <scope>NUCLEOTIDE SEQUENCE</scope>
</reference>
<comment type="caution">
    <text evidence="2">The sequence shown here is derived from an EMBL/GenBank/DDBJ whole genome shotgun (WGS) entry which is preliminary data.</text>
</comment>
<gene>
    <name evidence="2" type="ORF">LCGC14_1713380</name>
</gene>